<evidence type="ECO:0008006" key="5">
    <source>
        <dbReference type="Google" id="ProtNLM"/>
    </source>
</evidence>
<keyword evidence="4" id="KW-1185">Reference proteome</keyword>
<sequence length="194" mass="22324">MNDELCDYFDVRHEDGWHTLVRNGEESISSAEEGNRLKEKYILLTNKDYLAFELKLNEIGRKARSSPISGDFFVGKVSLGMWLSLLNNGDSGPGRGHLNYEQTLWNPCLIDAFPNYDGKRSQLRDELNRFAKLRNRIAHHEHLLGRRNLMKDAENIIRIAGYIDEQVAGIIDDNNRFRSAMGQQRDFLNGLTIL</sequence>
<reference evidence="3 4" key="1">
    <citation type="submission" date="2020-08" db="EMBL/GenBank/DDBJ databases">
        <title>novel species in genus Corynebacterium.</title>
        <authorList>
            <person name="Zhang G."/>
        </authorList>
    </citation>
    <scope>NUCLEOTIDE SEQUENCE [LARGE SCALE GENOMIC DNA]</scope>
    <source>
        <strain evidence="2">Zg-917</strain>
        <strain evidence="3 4">zg-917</strain>
    </source>
</reference>
<dbReference type="KEGG" id="cluj:IAU68_00030"/>
<gene>
    <name evidence="1" type="ORF">H7348_07830</name>
    <name evidence="2" type="ORF">IAU68_00030</name>
</gene>
<dbReference type="Proteomes" id="UP000642876">
    <property type="component" value="Unassembled WGS sequence"/>
</dbReference>
<accession>A0A7H0JYW7</accession>
<dbReference type="AlphaFoldDB" id="A0A7H0JYW7"/>
<dbReference type="EMBL" id="JACMYE010000006">
    <property type="protein sequence ID" value="MBC3179214.1"/>
    <property type="molecule type" value="Genomic_DNA"/>
</dbReference>
<dbReference type="Proteomes" id="UP000516235">
    <property type="component" value="Chromosome"/>
</dbReference>
<evidence type="ECO:0000313" key="1">
    <source>
        <dbReference type="EMBL" id="MBC3179214.1"/>
    </source>
</evidence>
<evidence type="ECO:0000313" key="3">
    <source>
        <dbReference type="Proteomes" id="UP000516235"/>
    </source>
</evidence>
<organism evidence="2 3">
    <name type="scientific">Corynebacterium lujinxingii</name>
    <dbReference type="NCBI Taxonomy" id="2763010"/>
    <lineage>
        <taxon>Bacteria</taxon>
        <taxon>Bacillati</taxon>
        <taxon>Actinomycetota</taxon>
        <taxon>Actinomycetes</taxon>
        <taxon>Mycobacteriales</taxon>
        <taxon>Corynebacteriaceae</taxon>
        <taxon>Corynebacterium</taxon>
    </lineage>
</organism>
<name>A0A7H0JYW7_9CORY</name>
<dbReference type="EMBL" id="CP061032">
    <property type="protein sequence ID" value="QNP90233.1"/>
    <property type="molecule type" value="Genomic_DNA"/>
</dbReference>
<protein>
    <recommendedName>
        <fullName evidence="5">Abi-like protein</fullName>
    </recommendedName>
</protein>
<proteinExistence type="predicted"/>
<evidence type="ECO:0000313" key="4">
    <source>
        <dbReference type="Proteomes" id="UP000642876"/>
    </source>
</evidence>
<evidence type="ECO:0000313" key="2">
    <source>
        <dbReference type="EMBL" id="QNP90233.1"/>
    </source>
</evidence>
<dbReference type="RefSeq" id="WP_171193061.1">
    <property type="nucleotide sequence ID" value="NZ_CP061032.1"/>
</dbReference>